<protein>
    <submittedName>
        <fullName evidence="1">Uncharacterized protein</fullName>
    </submittedName>
</protein>
<comment type="caution">
    <text evidence="1">The sequence shown here is derived from an EMBL/GenBank/DDBJ whole genome shotgun (WGS) entry which is preliminary data.</text>
</comment>
<gene>
    <name evidence="1" type="ORF">GCM10009118_14910</name>
</gene>
<dbReference type="EMBL" id="BAAAFH010000007">
    <property type="protein sequence ID" value="GAA0875083.1"/>
    <property type="molecule type" value="Genomic_DNA"/>
</dbReference>
<proteinExistence type="predicted"/>
<evidence type="ECO:0000313" key="1">
    <source>
        <dbReference type="EMBL" id="GAA0875083.1"/>
    </source>
</evidence>
<name>A0ABN1MPV3_9FLAO</name>
<dbReference type="RefSeq" id="WP_343786165.1">
    <property type="nucleotide sequence ID" value="NZ_BAAAFH010000007.1"/>
</dbReference>
<dbReference type="Proteomes" id="UP001501126">
    <property type="component" value="Unassembled WGS sequence"/>
</dbReference>
<reference evidence="1 2" key="1">
    <citation type="journal article" date="2019" name="Int. J. Syst. Evol. Microbiol.">
        <title>The Global Catalogue of Microorganisms (GCM) 10K type strain sequencing project: providing services to taxonomists for standard genome sequencing and annotation.</title>
        <authorList>
            <consortium name="The Broad Institute Genomics Platform"/>
            <consortium name="The Broad Institute Genome Sequencing Center for Infectious Disease"/>
            <person name="Wu L."/>
            <person name="Ma J."/>
        </authorList>
    </citation>
    <scope>NUCLEOTIDE SEQUENCE [LARGE SCALE GENOMIC DNA]</scope>
    <source>
        <strain evidence="1 2">JCM 16083</strain>
    </source>
</reference>
<accession>A0ABN1MPV3</accession>
<evidence type="ECO:0000313" key="2">
    <source>
        <dbReference type="Proteomes" id="UP001501126"/>
    </source>
</evidence>
<organism evidence="1 2">
    <name type="scientific">Wandonia haliotis</name>
    <dbReference type="NCBI Taxonomy" id="574963"/>
    <lineage>
        <taxon>Bacteria</taxon>
        <taxon>Pseudomonadati</taxon>
        <taxon>Bacteroidota</taxon>
        <taxon>Flavobacteriia</taxon>
        <taxon>Flavobacteriales</taxon>
        <taxon>Crocinitomicaceae</taxon>
        <taxon>Wandonia</taxon>
    </lineage>
</organism>
<sequence length="308" mass="33833">MKKSTFLSGVFGIVCALATHGQNTFPPVGNAGIGTLNPQAHLDLIVNGNSPNTYSGFRLTTPSILSTTSPLTTAFQIRRSGFSNSFYSLFVVKPNGNIGIGVEPNDPLLASRRLVVTDNNVNKVDLNVKGFALVDGQSASVLFGGTGGEQYGQWGIEYNQYATTPGLNFWKPAGSNNFGNYYMFMADNGKISMGLDPNNTATYNGDYRLYVKDGIMTEKVKVAVHTTNDWADYVFKKDYSLMPLNEVERFISQNGHLPNIPSAENIMNEGIDIAKMDAKLLEKIEELTLYIIEQDKRIAELENQSKND</sequence>
<keyword evidence="2" id="KW-1185">Reference proteome</keyword>